<gene>
    <name evidence="2" type="ORF">BWY73_01383</name>
</gene>
<accession>A0A1V5MAZ9</accession>
<dbReference type="Proteomes" id="UP000485484">
    <property type="component" value="Unassembled WGS sequence"/>
</dbReference>
<comment type="caution">
    <text evidence="2">The sequence shown here is derived from an EMBL/GenBank/DDBJ whole genome shotgun (WGS) entry which is preliminary data.</text>
</comment>
<organism evidence="2 3">
    <name type="scientific">candidate division TA06 bacterium ADurb.Bin417</name>
    <dbReference type="NCBI Taxonomy" id="1852828"/>
    <lineage>
        <taxon>Bacteria</taxon>
        <taxon>Bacteria division TA06</taxon>
    </lineage>
</organism>
<dbReference type="AlphaFoldDB" id="A0A1V5MAZ9"/>
<evidence type="ECO:0000313" key="2">
    <source>
        <dbReference type="EMBL" id="OPZ90100.1"/>
    </source>
</evidence>
<sequence length="384" mass="43114">MKRLKVTIRDSRVICKQPGRYIGWPTVGRLPDGELLAVFSGDRDAHVDPFGKSFLVRSRDGGDTWSAPELINDTPLDDRDTGLCVCRDGTVLASWFTSHYCRDSYLKYLAKYLGAAKAEPEERWRRKLASISPEDVRFWAEEMREGDYRVLGKWIRRSVDGGRTWEDPVRVPVTTPHGPVELADGRLLFLGNSGSYDLNNGKMLAVESSDRGRTWTVIGRMNMHPPYKNETPGGYAFLCEPHLVETAPGRLLALARYEDVLKVEPSCLWQSGSEDGGRTWSEPYSTGILGKPPHLCRLSDGRVLATYGYRHPPYGQRACLSVDGGRTWDYADEIILRDDAPSGDLGYPASAELADGMIITVYYQQEPPGDEKPCLMATRWRFGE</sequence>
<evidence type="ECO:0000259" key="1">
    <source>
        <dbReference type="Pfam" id="PF13088"/>
    </source>
</evidence>
<dbReference type="InterPro" id="IPR036278">
    <property type="entry name" value="Sialidase_sf"/>
</dbReference>
<name>A0A1V5MAZ9_UNCT6</name>
<dbReference type="PANTHER" id="PTHR43752">
    <property type="entry name" value="BNR/ASP-BOX REPEAT FAMILY PROTEIN"/>
    <property type="match status" value="1"/>
</dbReference>
<dbReference type="Pfam" id="PF13088">
    <property type="entry name" value="BNR_2"/>
    <property type="match status" value="1"/>
</dbReference>
<dbReference type="CDD" id="cd15482">
    <property type="entry name" value="Sialidase_non-viral"/>
    <property type="match status" value="1"/>
</dbReference>
<dbReference type="Gene3D" id="2.120.10.10">
    <property type="match status" value="1"/>
</dbReference>
<reference evidence="2 3" key="1">
    <citation type="submission" date="2017-02" db="EMBL/GenBank/DDBJ databases">
        <title>Delving into the versatile metabolic prowess of the omnipresent phylum Bacteroidetes.</title>
        <authorList>
            <person name="Nobu M.K."/>
            <person name="Mei R."/>
            <person name="Narihiro T."/>
            <person name="Kuroda K."/>
            <person name="Liu W.-T."/>
        </authorList>
    </citation>
    <scope>NUCLEOTIDE SEQUENCE [LARGE SCALE GENOMIC DNA]</scope>
    <source>
        <strain evidence="2">ADurb.Bin417</strain>
    </source>
</reference>
<dbReference type="SUPFAM" id="SSF50939">
    <property type="entry name" value="Sialidases"/>
    <property type="match status" value="1"/>
</dbReference>
<proteinExistence type="predicted"/>
<protein>
    <submittedName>
        <fullName evidence="2">BNR/Asp-box repeat protein</fullName>
    </submittedName>
</protein>
<dbReference type="InterPro" id="IPR011040">
    <property type="entry name" value="Sialidase"/>
</dbReference>
<feature type="domain" description="Sialidase" evidence="1">
    <location>
        <begin position="154"/>
        <end position="358"/>
    </location>
</feature>
<dbReference type="PANTHER" id="PTHR43752:SF2">
    <property type="entry name" value="BNR_ASP-BOX REPEAT FAMILY PROTEIN"/>
    <property type="match status" value="1"/>
</dbReference>
<evidence type="ECO:0000313" key="3">
    <source>
        <dbReference type="Proteomes" id="UP000485484"/>
    </source>
</evidence>
<dbReference type="EMBL" id="MWAK01000294">
    <property type="protein sequence ID" value="OPZ90100.1"/>
    <property type="molecule type" value="Genomic_DNA"/>
</dbReference>